<dbReference type="PROSITE" id="PS01129">
    <property type="entry name" value="PSI_RLU"/>
    <property type="match status" value="1"/>
</dbReference>
<dbReference type="CDD" id="cd02869">
    <property type="entry name" value="PseudoU_synth_RluA_like"/>
    <property type="match status" value="1"/>
</dbReference>
<keyword evidence="4" id="KW-0694">RNA-binding</keyword>
<proteinExistence type="inferred from homology"/>
<dbReference type="SUPFAM" id="SSF55120">
    <property type="entry name" value="Pseudouridine synthase"/>
    <property type="match status" value="1"/>
</dbReference>
<dbReference type="CDD" id="cd00165">
    <property type="entry name" value="S4"/>
    <property type="match status" value="1"/>
</dbReference>
<dbReference type="InterPro" id="IPR006145">
    <property type="entry name" value="PsdUridine_synth_RsuA/RluA"/>
</dbReference>
<comment type="caution">
    <text evidence="7">The sequence shown here is derived from an EMBL/GenBank/DDBJ whole genome shotgun (WGS) entry which is preliminary data.</text>
</comment>
<comment type="catalytic activity">
    <reaction evidence="5">
        <text>a uridine in RNA = a pseudouridine in RNA</text>
        <dbReference type="Rhea" id="RHEA:48348"/>
        <dbReference type="Rhea" id="RHEA-COMP:12068"/>
        <dbReference type="Rhea" id="RHEA-COMP:12069"/>
        <dbReference type="ChEBI" id="CHEBI:65314"/>
        <dbReference type="ChEBI" id="CHEBI:65315"/>
    </reaction>
</comment>
<dbReference type="PANTHER" id="PTHR21600:SF44">
    <property type="entry name" value="RIBOSOMAL LARGE SUBUNIT PSEUDOURIDINE SYNTHASE D"/>
    <property type="match status" value="1"/>
</dbReference>
<dbReference type="InterPro" id="IPR006224">
    <property type="entry name" value="PsdUridine_synth_RluA-like_CS"/>
</dbReference>
<feature type="domain" description="RNA-binding S4" evidence="6">
    <location>
        <begin position="23"/>
        <end position="88"/>
    </location>
</feature>
<evidence type="ECO:0000313" key="8">
    <source>
        <dbReference type="Proteomes" id="UP000031465"/>
    </source>
</evidence>
<dbReference type="Gene3D" id="3.30.2350.10">
    <property type="entry name" value="Pseudouridine synthase"/>
    <property type="match status" value="1"/>
</dbReference>
<dbReference type="EMBL" id="JSAN01000028">
    <property type="protein sequence ID" value="KIC73535.1"/>
    <property type="molecule type" value="Genomic_DNA"/>
</dbReference>
<dbReference type="Pfam" id="PF00849">
    <property type="entry name" value="PseudoU_synth_2"/>
    <property type="match status" value="1"/>
</dbReference>
<dbReference type="Gene3D" id="3.10.290.10">
    <property type="entry name" value="RNA-binding S4 domain"/>
    <property type="match status" value="1"/>
</dbReference>
<dbReference type="GO" id="GO:0000455">
    <property type="term" value="P:enzyme-directed rRNA pseudouridine synthesis"/>
    <property type="evidence" value="ECO:0007669"/>
    <property type="project" value="UniProtKB-ARBA"/>
</dbReference>
<gene>
    <name evidence="7" type="primary">ylyB</name>
    <name evidence="7" type="ORF">DB44_BE00140</name>
</gene>
<dbReference type="Proteomes" id="UP000031465">
    <property type="component" value="Unassembled WGS sequence"/>
</dbReference>
<dbReference type="GO" id="GO:0120159">
    <property type="term" value="F:rRNA pseudouridine synthase activity"/>
    <property type="evidence" value="ECO:0007669"/>
    <property type="project" value="UniProtKB-ARBA"/>
</dbReference>
<dbReference type="AlphaFoldDB" id="A0A0C1JQR0"/>
<comment type="similarity">
    <text evidence="1 5">Belongs to the pseudouridine synthase RluA family.</text>
</comment>
<evidence type="ECO:0000256" key="1">
    <source>
        <dbReference type="ARBA" id="ARBA00010876"/>
    </source>
</evidence>
<evidence type="ECO:0000313" key="7">
    <source>
        <dbReference type="EMBL" id="KIC73535.1"/>
    </source>
</evidence>
<keyword evidence="2 5" id="KW-0413">Isomerase</keyword>
<evidence type="ECO:0000256" key="2">
    <source>
        <dbReference type="ARBA" id="ARBA00023235"/>
    </source>
</evidence>
<dbReference type="SUPFAM" id="SSF55174">
    <property type="entry name" value="Alpha-L RNA-binding motif"/>
    <property type="match status" value="1"/>
</dbReference>
<dbReference type="InterPro" id="IPR006225">
    <property type="entry name" value="PsdUridine_synth_RluC/D"/>
</dbReference>
<protein>
    <recommendedName>
        <fullName evidence="5">Pseudouridine synthase</fullName>
        <ecNumber evidence="5">5.4.99.-</ecNumber>
    </recommendedName>
</protein>
<dbReference type="InterPro" id="IPR020103">
    <property type="entry name" value="PsdUridine_synth_cat_dom_sf"/>
</dbReference>
<evidence type="ECO:0000259" key="6">
    <source>
        <dbReference type="SMART" id="SM00363"/>
    </source>
</evidence>
<comment type="function">
    <text evidence="5">Responsible for synthesis of pseudouridine from uracil.</text>
</comment>
<dbReference type="PROSITE" id="PS50889">
    <property type="entry name" value="S4"/>
    <property type="match status" value="1"/>
</dbReference>
<dbReference type="InterPro" id="IPR002942">
    <property type="entry name" value="S4_RNA-bd"/>
</dbReference>
<dbReference type="NCBIfam" id="TIGR00005">
    <property type="entry name" value="rluA_subfam"/>
    <property type="match status" value="1"/>
</dbReference>
<dbReference type="EC" id="5.4.99.-" evidence="5"/>
<accession>A0A0C1JQR0</accession>
<sequence>MFMANPYGEEVDLLIISEDEVGERLDKVLARRFNAKYSRTYFQFLIDKHLILVNGIAVKKRTLLQEGDEVEVQFVASPESNLMPENIPLSILYEDEHLLVINKPAGMVVHPAPGNWSGTFVNALLYYCQKLPLLPDTIRPGIVHRLDKGTSGLLVAAKTLETQQKLIELFASRKVYKAYLAICIGRPADGEIQAPIGRHPIHRKQMAVIPTGKPAISFCKTLGWSDKLSFVQIEIATGRTHQIRVHMKYRGSPILGDPLYGQISLNQYYSVPHQLLHAAVLRFQHPISLENLEFCTPPPPEMVRLIKKIDPKSPYIRDVESER</sequence>
<organism evidence="7 8">
    <name type="scientific">Candidatus Protochlamydia amoebophila</name>
    <dbReference type="NCBI Taxonomy" id="362787"/>
    <lineage>
        <taxon>Bacteria</taxon>
        <taxon>Pseudomonadati</taxon>
        <taxon>Chlamydiota</taxon>
        <taxon>Chlamydiia</taxon>
        <taxon>Parachlamydiales</taxon>
        <taxon>Parachlamydiaceae</taxon>
        <taxon>Candidatus Protochlamydia</taxon>
    </lineage>
</organism>
<evidence type="ECO:0000256" key="5">
    <source>
        <dbReference type="RuleBase" id="RU362028"/>
    </source>
</evidence>
<dbReference type="InterPro" id="IPR036986">
    <property type="entry name" value="S4_RNA-bd_sf"/>
</dbReference>
<name>A0A0C1JQR0_9BACT</name>
<reference evidence="7 8" key="1">
    <citation type="journal article" date="2014" name="Mol. Biol. Evol.">
        <title>Massive expansion of Ubiquitination-related gene families within the Chlamydiae.</title>
        <authorList>
            <person name="Domman D."/>
            <person name="Collingro A."/>
            <person name="Lagkouvardos I."/>
            <person name="Gehre L."/>
            <person name="Weinmaier T."/>
            <person name="Rattei T."/>
            <person name="Subtil A."/>
            <person name="Horn M."/>
        </authorList>
    </citation>
    <scope>NUCLEOTIDE SEQUENCE [LARGE SCALE GENOMIC DNA]</scope>
    <source>
        <strain evidence="7 8">EI2</strain>
    </source>
</reference>
<dbReference type="GO" id="GO:0003723">
    <property type="term" value="F:RNA binding"/>
    <property type="evidence" value="ECO:0007669"/>
    <property type="project" value="UniProtKB-KW"/>
</dbReference>
<dbReference type="InterPro" id="IPR050188">
    <property type="entry name" value="RluA_PseudoU_synthase"/>
</dbReference>
<dbReference type="PANTHER" id="PTHR21600">
    <property type="entry name" value="MITOCHONDRIAL RNA PSEUDOURIDINE SYNTHASE"/>
    <property type="match status" value="1"/>
</dbReference>
<evidence type="ECO:0000256" key="4">
    <source>
        <dbReference type="PROSITE-ProRule" id="PRU00182"/>
    </source>
</evidence>
<evidence type="ECO:0000256" key="3">
    <source>
        <dbReference type="PIRSR" id="PIRSR606225-1"/>
    </source>
</evidence>
<dbReference type="SMART" id="SM00363">
    <property type="entry name" value="S4"/>
    <property type="match status" value="1"/>
</dbReference>
<dbReference type="PATRIC" id="fig|362787.3.peg.384"/>
<feature type="active site" evidence="3">
    <location>
        <position position="147"/>
    </location>
</feature>